<accession>A0A8J2T8T3</accession>
<dbReference type="EMBL" id="HG316459">
    <property type="protein sequence ID" value="CDF90304.1"/>
    <property type="molecule type" value="Genomic_DNA"/>
</dbReference>
<protein>
    <submittedName>
        <fullName evidence="2">ZYBA0S06-05446g1_1</fullName>
    </submittedName>
</protein>
<keyword evidence="1" id="KW-0472">Membrane</keyword>
<dbReference type="Proteomes" id="UP000019375">
    <property type="component" value="Unassembled WGS sequence"/>
</dbReference>
<keyword evidence="3" id="KW-1185">Reference proteome</keyword>
<gene>
    <name evidence="2" type="ORF">BN860_05446g</name>
</gene>
<organism evidence="2 3">
    <name type="scientific">Zygosaccharomyces bailii (strain CLIB 213 / ATCC 58445 / CBS 680 / BCRC 21525 / NBRC 1098 / NCYC 1416 / NRRL Y-2227)</name>
    <dbReference type="NCBI Taxonomy" id="1333698"/>
    <lineage>
        <taxon>Eukaryota</taxon>
        <taxon>Fungi</taxon>
        <taxon>Dikarya</taxon>
        <taxon>Ascomycota</taxon>
        <taxon>Saccharomycotina</taxon>
        <taxon>Saccharomycetes</taxon>
        <taxon>Saccharomycetales</taxon>
        <taxon>Saccharomycetaceae</taxon>
        <taxon>Zygosaccharomyces</taxon>
    </lineage>
</organism>
<keyword evidence="1" id="KW-0812">Transmembrane</keyword>
<sequence length="179" mass="20472">MRSTPYLKNLPTFIKVGLFKTPSKTAPYVYSKTNMLVNLSITSLYGISLWTFYKDYMTTKRAAALRTAEGKERPAFLSDIKKDVHDSPNRLFHSKKENEQVERGNFWRTIHSLTYGDVSMFCLGWGFIIQICNVGLTTQGRRSPVFRGGLIGALAFPPLAYYVARERLHKMEYEGVQIS</sequence>
<feature type="transmembrane region" description="Helical" evidence="1">
    <location>
        <begin position="118"/>
        <end position="138"/>
    </location>
</feature>
<evidence type="ECO:0000313" key="2">
    <source>
        <dbReference type="EMBL" id="CDF90304.1"/>
    </source>
</evidence>
<name>A0A8J2T8T3_ZYGB2</name>
<evidence type="ECO:0000256" key="1">
    <source>
        <dbReference type="SAM" id="Phobius"/>
    </source>
</evidence>
<dbReference type="AlphaFoldDB" id="A0A8J2T8T3"/>
<proteinExistence type="predicted"/>
<keyword evidence="1" id="KW-1133">Transmembrane helix</keyword>
<feature type="transmembrane region" description="Helical" evidence="1">
    <location>
        <begin position="35"/>
        <end position="53"/>
    </location>
</feature>
<dbReference type="OrthoDB" id="4053693at2759"/>
<feature type="transmembrane region" description="Helical" evidence="1">
    <location>
        <begin position="144"/>
        <end position="164"/>
    </location>
</feature>
<evidence type="ECO:0000313" key="3">
    <source>
        <dbReference type="Proteomes" id="UP000019375"/>
    </source>
</evidence>
<reference evidence="3" key="1">
    <citation type="journal article" date="2013" name="Genome Announc.">
        <title>Genome sequence of the food spoilage yeast Zygosaccharomyces bailii CLIB 213(T).</title>
        <authorList>
            <person name="Galeote V."/>
            <person name="Bigey F."/>
            <person name="Devillers H."/>
            <person name="Neuveglise C."/>
            <person name="Dequin S."/>
        </authorList>
    </citation>
    <scope>NUCLEOTIDE SEQUENCE [LARGE SCALE GENOMIC DNA]</scope>
    <source>
        <strain evidence="3">CLIB 213 / ATCC 58445 / CBS 680 / CCRC 21525 / NBRC 1098 / NCYC 1416 / NRRL Y-2227</strain>
    </source>
</reference>